<dbReference type="EMBL" id="BSER01000002">
    <property type="protein sequence ID" value="GLJ94488.1"/>
    <property type="molecule type" value="Genomic_DNA"/>
</dbReference>
<name>A0A9W6M5H1_9MICO</name>
<keyword evidence="4" id="KW-1185">Reference proteome</keyword>
<gene>
    <name evidence="3" type="ORF">GCM10017591_05490</name>
</gene>
<accession>A0A9W6M5H1</accession>
<keyword evidence="2" id="KW-0812">Transmembrane</keyword>
<protein>
    <submittedName>
        <fullName evidence="3">Uncharacterized protein</fullName>
    </submittedName>
</protein>
<feature type="region of interest" description="Disordered" evidence="1">
    <location>
        <begin position="14"/>
        <end position="37"/>
    </location>
</feature>
<evidence type="ECO:0000256" key="1">
    <source>
        <dbReference type="SAM" id="MobiDB-lite"/>
    </source>
</evidence>
<evidence type="ECO:0000256" key="2">
    <source>
        <dbReference type="SAM" id="Phobius"/>
    </source>
</evidence>
<keyword evidence="2" id="KW-1133">Transmembrane helix</keyword>
<reference evidence="3" key="2">
    <citation type="submission" date="2023-01" db="EMBL/GenBank/DDBJ databases">
        <authorList>
            <person name="Sun Q."/>
            <person name="Evtushenko L."/>
        </authorList>
    </citation>
    <scope>NUCLEOTIDE SEQUENCE</scope>
    <source>
        <strain evidence="3">VKM Ac-1940</strain>
    </source>
</reference>
<sequence>MILPETVADLVDAEDEATADTSKTATPVPATSEPSARAEAAAERVRADYGRSDRWLMGLLGTVGAAIAWAVVCVGIESATTGARPAFDLAFSGMTLVAGAALGIPAVWMLTSLHRSGRRLLRAATVLSARAGHLPAPAVRPVRSLPANLLVRLATSAAAVLATLAATAVAVRGAATGEGPAFIALYVGWAALSGAASIGQFGGVRRASGLPAARATPARLH</sequence>
<evidence type="ECO:0000313" key="3">
    <source>
        <dbReference type="EMBL" id="GLJ94488.1"/>
    </source>
</evidence>
<organism evidence="3 4">
    <name type="scientific">Microbacterium dextranolyticum</name>
    <dbReference type="NCBI Taxonomy" id="36806"/>
    <lineage>
        <taxon>Bacteria</taxon>
        <taxon>Bacillati</taxon>
        <taxon>Actinomycetota</taxon>
        <taxon>Actinomycetes</taxon>
        <taxon>Micrococcales</taxon>
        <taxon>Microbacteriaceae</taxon>
        <taxon>Microbacterium</taxon>
    </lineage>
</organism>
<comment type="caution">
    <text evidence="3">The sequence shown here is derived from an EMBL/GenBank/DDBJ whole genome shotgun (WGS) entry which is preliminary data.</text>
</comment>
<keyword evidence="2" id="KW-0472">Membrane</keyword>
<feature type="transmembrane region" description="Helical" evidence="2">
    <location>
        <begin position="55"/>
        <end position="77"/>
    </location>
</feature>
<feature type="transmembrane region" description="Helical" evidence="2">
    <location>
        <begin position="89"/>
        <end position="110"/>
    </location>
</feature>
<feature type="transmembrane region" description="Helical" evidence="2">
    <location>
        <begin position="183"/>
        <end position="204"/>
    </location>
</feature>
<dbReference type="RefSeq" id="WP_204962975.1">
    <property type="nucleotide sequence ID" value="NZ_BAAAUR010000008.1"/>
</dbReference>
<dbReference type="Proteomes" id="UP001142291">
    <property type="component" value="Unassembled WGS sequence"/>
</dbReference>
<evidence type="ECO:0000313" key="4">
    <source>
        <dbReference type="Proteomes" id="UP001142291"/>
    </source>
</evidence>
<reference evidence="3" key="1">
    <citation type="journal article" date="2014" name="Int. J. Syst. Evol. Microbiol.">
        <title>Complete genome sequence of Corynebacterium casei LMG S-19264T (=DSM 44701T), isolated from a smear-ripened cheese.</title>
        <authorList>
            <consortium name="US DOE Joint Genome Institute (JGI-PGF)"/>
            <person name="Walter F."/>
            <person name="Albersmeier A."/>
            <person name="Kalinowski J."/>
            <person name="Ruckert C."/>
        </authorList>
    </citation>
    <scope>NUCLEOTIDE SEQUENCE</scope>
    <source>
        <strain evidence="3">VKM Ac-1940</strain>
    </source>
</reference>
<dbReference type="AlphaFoldDB" id="A0A9W6M5H1"/>
<proteinExistence type="predicted"/>
<feature type="transmembrane region" description="Helical" evidence="2">
    <location>
        <begin position="149"/>
        <end position="171"/>
    </location>
</feature>